<dbReference type="Gene3D" id="1.20.1640.10">
    <property type="entry name" value="Multidrug efflux transporter AcrB transmembrane domain"/>
    <property type="match status" value="1"/>
</dbReference>
<dbReference type="EMBL" id="FQYZ01000011">
    <property type="protein sequence ID" value="SHJ19319.1"/>
    <property type="molecule type" value="Genomic_DNA"/>
</dbReference>
<evidence type="ECO:0000313" key="3">
    <source>
        <dbReference type="EMBL" id="SHJ19319.1"/>
    </source>
</evidence>
<evidence type="ECO:0000313" key="4">
    <source>
        <dbReference type="Proteomes" id="UP000184408"/>
    </source>
</evidence>
<feature type="region of interest" description="Disordered" evidence="1">
    <location>
        <begin position="1"/>
        <end position="26"/>
    </location>
</feature>
<gene>
    <name evidence="3" type="ORF">SAMN02744035_02893</name>
</gene>
<dbReference type="Proteomes" id="UP000184408">
    <property type="component" value="Unassembled WGS sequence"/>
</dbReference>
<dbReference type="SUPFAM" id="SSF82866">
    <property type="entry name" value="Multidrug efflux transporter AcrB transmembrane domain"/>
    <property type="match status" value="1"/>
</dbReference>
<accession>A0ABY1IHR1</accession>
<feature type="non-terminal residue" evidence="3">
    <location>
        <position position="1"/>
    </location>
</feature>
<comment type="caution">
    <text evidence="3">The sequence shown here is derived from an EMBL/GenBank/DDBJ whole genome shotgun (WGS) entry which is preliminary data.</text>
</comment>
<keyword evidence="2" id="KW-0812">Transmembrane</keyword>
<sequence>SSWHTAYGGRRLNPSGVRGNTSPSGFVQQSPVRQPLIIWLTVPLALIGVVWGLVITQTALEFMAILGILSLTGMLIKNAIVLIDETDSLIAAGRARMQSVLDAAVSRARPVTLGVVTTVLGVIPLIWDPFFNSLAVVIICGLSFATILTLIVVPTLYAIFFGVKMDEMGAEPAEASTDMGAN</sequence>
<dbReference type="InterPro" id="IPR001036">
    <property type="entry name" value="Acrflvin-R"/>
</dbReference>
<proteinExistence type="predicted"/>
<protein>
    <submittedName>
        <fullName evidence="3">AcrB/AcrD/AcrF family protein</fullName>
    </submittedName>
</protein>
<keyword evidence="4" id="KW-1185">Reference proteome</keyword>
<dbReference type="PRINTS" id="PR00702">
    <property type="entry name" value="ACRIFLAVINRP"/>
</dbReference>
<dbReference type="PANTHER" id="PTHR32063">
    <property type="match status" value="1"/>
</dbReference>
<dbReference type="Pfam" id="PF00873">
    <property type="entry name" value="ACR_tran"/>
    <property type="match status" value="1"/>
</dbReference>
<feature type="transmembrane region" description="Helical" evidence="2">
    <location>
        <begin position="36"/>
        <end position="56"/>
    </location>
</feature>
<feature type="transmembrane region" description="Helical" evidence="2">
    <location>
        <begin position="104"/>
        <end position="127"/>
    </location>
</feature>
<dbReference type="PANTHER" id="PTHR32063:SF18">
    <property type="entry name" value="CATION EFFLUX SYSTEM PROTEIN"/>
    <property type="match status" value="1"/>
</dbReference>
<reference evidence="3 4" key="1">
    <citation type="submission" date="2016-11" db="EMBL/GenBank/DDBJ databases">
        <authorList>
            <person name="Varghese N."/>
            <person name="Submissions S."/>
        </authorList>
    </citation>
    <scope>NUCLEOTIDE SEQUENCE [LARGE SCALE GENOMIC DNA]</scope>
    <source>
        <strain evidence="3 4">DSM 16310</strain>
    </source>
</reference>
<evidence type="ECO:0000256" key="1">
    <source>
        <dbReference type="SAM" id="MobiDB-lite"/>
    </source>
</evidence>
<feature type="transmembrane region" description="Helical" evidence="2">
    <location>
        <begin position="62"/>
        <end position="83"/>
    </location>
</feature>
<evidence type="ECO:0000256" key="2">
    <source>
        <dbReference type="SAM" id="Phobius"/>
    </source>
</evidence>
<name>A0ABY1IHR1_9RHOB</name>
<feature type="transmembrane region" description="Helical" evidence="2">
    <location>
        <begin position="133"/>
        <end position="160"/>
    </location>
</feature>
<organism evidence="3 4">
    <name type="scientific">Thalassobacter stenotrophicus DSM 16310</name>
    <dbReference type="NCBI Taxonomy" id="1123361"/>
    <lineage>
        <taxon>Bacteria</taxon>
        <taxon>Pseudomonadati</taxon>
        <taxon>Pseudomonadota</taxon>
        <taxon>Alphaproteobacteria</taxon>
        <taxon>Rhodobacterales</taxon>
        <taxon>Roseobacteraceae</taxon>
        <taxon>Thalassobacter</taxon>
    </lineage>
</organism>
<keyword evidence="2" id="KW-0472">Membrane</keyword>
<keyword evidence="2" id="KW-1133">Transmembrane helix</keyword>